<evidence type="ECO:0000256" key="3">
    <source>
        <dbReference type="SAM" id="MobiDB-lite"/>
    </source>
</evidence>
<dbReference type="PROSITE" id="PS50033">
    <property type="entry name" value="UBX"/>
    <property type="match status" value="1"/>
</dbReference>
<dbReference type="GO" id="GO:0036503">
    <property type="term" value="P:ERAD pathway"/>
    <property type="evidence" value="ECO:0007669"/>
    <property type="project" value="TreeGrafter"/>
</dbReference>
<dbReference type="CDD" id="cd01767">
    <property type="entry name" value="UBX"/>
    <property type="match status" value="1"/>
</dbReference>
<name>A0A067JIY7_JATCU</name>
<keyword evidence="1" id="KW-0833">Ubl conjugation pathway</keyword>
<feature type="transmembrane region" description="Helical" evidence="4">
    <location>
        <begin position="29"/>
        <end position="53"/>
    </location>
</feature>
<keyword evidence="4" id="KW-0812">Transmembrane</keyword>
<dbReference type="SUPFAM" id="SSF52833">
    <property type="entry name" value="Thioredoxin-like"/>
    <property type="match status" value="1"/>
</dbReference>
<dbReference type="SMART" id="SM00166">
    <property type="entry name" value="UBX"/>
    <property type="match status" value="1"/>
</dbReference>
<dbReference type="Pfam" id="PF00789">
    <property type="entry name" value="UBX"/>
    <property type="match status" value="1"/>
</dbReference>
<dbReference type="InterPro" id="IPR036249">
    <property type="entry name" value="Thioredoxin-like_sf"/>
</dbReference>
<dbReference type="Pfam" id="PF21021">
    <property type="entry name" value="FAF1"/>
    <property type="match status" value="1"/>
</dbReference>
<dbReference type="InterPro" id="IPR049483">
    <property type="entry name" value="FAF1_2-like_UAS"/>
</dbReference>
<keyword evidence="4" id="KW-0472">Membrane</keyword>
<evidence type="ECO:0000256" key="1">
    <source>
        <dbReference type="ARBA" id="ARBA00022786"/>
    </source>
</evidence>
<evidence type="ECO:0000313" key="7">
    <source>
        <dbReference type="Proteomes" id="UP000027138"/>
    </source>
</evidence>
<dbReference type="Gene3D" id="3.10.20.90">
    <property type="entry name" value="Phosphatidylinositol 3-kinase Catalytic Subunit, Chain A, domain 1"/>
    <property type="match status" value="1"/>
</dbReference>
<dbReference type="STRING" id="180498.A0A067JIY7"/>
<dbReference type="GO" id="GO:0005783">
    <property type="term" value="C:endoplasmic reticulum"/>
    <property type="evidence" value="ECO:0007669"/>
    <property type="project" value="TreeGrafter"/>
</dbReference>
<dbReference type="GO" id="GO:0043130">
    <property type="term" value="F:ubiquitin binding"/>
    <property type="evidence" value="ECO:0007669"/>
    <property type="project" value="TreeGrafter"/>
</dbReference>
<proteinExistence type="predicted"/>
<accession>A0A067JIY7</accession>
<evidence type="ECO:0000256" key="4">
    <source>
        <dbReference type="SAM" id="Phobius"/>
    </source>
</evidence>
<dbReference type="Gene3D" id="3.40.30.10">
    <property type="entry name" value="Glutaredoxin"/>
    <property type="match status" value="1"/>
</dbReference>
<dbReference type="InterPro" id="IPR001012">
    <property type="entry name" value="UBX_dom"/>
</dbReference>
<feature type="region of interest" description="Disordered" evidence="3">
    <location>
        <begin position="236"/>
        <end position="335"/>
    </location>
</feature>
<dbReference type="PANTHER" id="PTHR23322">
    <property type="entry name" value="FAS-ASSOCIATED PROTEIN"/>
    <property type="match status" value="1"/>
</dbReference>
<dbReference type="SUPFAM" id="SSF54236">
    <property type="entry name" value="Ubiquitin-like"/>
    <property type="match status" value="1"/>
</dbReference>
<dbReference type="Proteomes" id="UP000027138">
    <property type="component" value="Unassembled WGS sequence"/>
</dbReference>
<gene>
    <name evidence="6" type="ORF">JCGZ_27121</name>
</gene>
<dbReference type="InterPro" id="IPR029071">
    <property type="entry name" value="Ubiquitin-like_domsf"/>
</dbReference>
<dbReference type="OrthoDB" id="1026733at2759"/>
<evidence type="ECO:0000259" key="5">
    <source>
        <dbReference type="PROSITE" id="PS50033"/>
    </source>
</evidence>
<evidence type="ECO:0000256" key="2">
    <source>
        <dbReference type="ARBA" id="ARBA00023054"/>
    </source>
</evidence>
<feature type="domain" description="UBX" evidence="5">
    <location>
        <begin position="356"/>
        <end position="434"/>
    </location>
</feature>
<keyword evidence="2" id="KW-0175">Coiled coil</keyword>
<feature type="compositionally biased region" description="Basic and acidic residues" evidence="3">
    <location>
        <begin position="314"/>
        <end position="333"/>
    </location>
</feature>
<dbReference type="SMART" id="SM00594">
    <property type="entry name" value="UAS"/>
    <property type="match status" value="1"/>
</dbReference>
<dbReference type="PANTHER" id="PTHR23322:SF1">
    <property type="entry name" value="FAS-ASSOCIATED FACTOR 2"/>
    <property type="match status" value="1"/>
</dbReference>
<dbReference type="CDD" id="cd02958">
    <property type="entry name" value="UAS"/>
    <property type="match status" value="1"/>
</dbReference>
<reference evidence="6 7" key="1">
    <citation type="journal article" date="2014" name="PLoS ONE">
        <title>Global Analysis of Gene Expression Profiles in Physic Nut (Jatropha curcas L.) Seedlings Exposed to Salt Stress.</title>
        <authorList>
            <person name="Zhang L."/>
            <person name="Zhang C."/>
            <person name="Wu P."/>
            <person name="Chen Y."/>
            <person name="Li M."/>
            <person name="Jiang H."/>
            <person name="Wu G."/>
        </authorList>
    </citation>
    <scope>NUCLEOTIDE SEQUENCE [LARGE SCALE GENOMIC DNA]</scope>
    <source>
        <strain evidence="7">cv. GZQX0401</strain>
        <tissue evidence="6">Young leaves</tissue>
    </source>
</reference>
<organism evidence="6 7">
    <name type="scientific">Jatropha curcas</name>
    <name type="common">Barbados nut</name>
    <dbReference type="NCBI Taxonomy" id="180498"/>
    <lineage>
        <taxon>Eukaryota</taxon>
        <taxon>Viridiplantae</taxon>
        <taxon>Streptophyta</taxon>
        <taxon>Embryophyta</taxon>
        <taxon>Tracheophyta</taxon>
        <taxon>Spermatophyta</taxon>
        <taxon>Magnoliopsida</taxon>
        <taxon>eudicotyledons</taxon>
        <taxon>Gunneridae</taxon>
        <taxon>Pentapetalae</taxon>
        <taxon>rosids</taxon>
        <taxon>fabids</taxon>
        <taxon>Malpighiales</taxon>
        <taxon>Euphorbiaceae</taxon>
        <taxon>Crotonoideae</taxon>
        <taxon>Jatropheae</taxon>
        <taxon>Jatropha</taxon>
    </lineage>
</organism>
<keyword evidence="7" id="KW-1185">Reference proteome</keyword>
<dbReference type="EMBL" id="KK915190">
    <property type="protein sequence ID" value="KDP23832.1"/>
    <property type="molecule type" value="Genomic_DNA"/>
</dbReference>
<dbReference type="InterPro" id="IPR006577">
    <property type="entry name" value="UAS"/>
</dbReference>
<feature type="compositionally biased region" description="Basic and acidic residues" evidence="3">
    <location>
        <begin position="249"/>
        <end position="288"/>
    </location>
</feature>
<keyword evidence="4" id="KW-1133">Transmembrane helix</keyword>
<sequence length="444" mass="49624">MPAAEKSSAPSGLARELLQLPISIALKSFRLISCAVGIGGIILSYALGIFRLVSSLGLNGHLRAEEREVLDFVSAFQREYGSKRPKFTATDFVDAIWKSRNAYKLLFVYLHSPDHPDTPGFCRRTLCSENFSAFVNENFVAWGESIRTNEGFKAGIRLKATRFPFCAVVVAGPDNTMAVLQRVEGAKSPEEMLMLLQEELEGNACALIAARRKVVERFSLGKQDATLGAIYNANQQRREEKEIVEEAATETKRKSEEEEGTEERRAHEATEEQDILEGKATEAERNDKEDGETLESTVHSFVEKQECLENETAEAERKLEGREEAQDGEKSNTSEEAALARMWQEGALLLGAEPEKGPDITQVLIRFPMGERKERRFYSTANIQSLYDYVESLDILQVGNYRLVSTFPRVVYGSEKVSLSLKEAGLHPQASLFVELNSVKFYAA</sequence>
<evidence type="ECO:0000313" key="6">
    <source>
        <dbReference type="EMBL" id="KDP23832.1"/>
    </source>
</evidence>
<dbReference type="InterPro" id="IPR050730">
    <property type="entry name" value="UBX_domain-protein"/>
</dbReference>
<dbReference type="AlphaFoldDB" id="A0A067JIY7"/>
<protein>
    <recommendedName>
        <fullName evidence="5">UBX domain-containing protein</fullName>
    </recommendedName>
</protein>